<dbReference type="KEGG" id="llu:AKJ09_07856"/>
<dbReference type="STRING" id="1391654.AKJ09_07856"/>
<dbReference type="Gene3D" id="3.10.180.10">
    <property type="entry name" value="2,3-Dihydroxybiphenyl 1,2-Dioxygenase, domain 1"/>
    <property type="match status" value="1"/>
</dbReference>
<dbReference type="Pfam" id="PF00903">
    <property type="entry name" value="Glyoxalase"/>
    <property type="match status" value="1"/>
</dbReference>
<proteinExistence type="predicted"/>
<dbReference type="OrthoDB" id="9792626at2"/>
<dbReference type="SUPFAM" id="SSF54593">
    <property type="entry name" value="Glyoxalase/Bleomycin resistance protein/Dihydroxybiphenyl dioxygenase"/>
    <property type="match status" value="1"/>
</dbReference>
<dbReference type="AlphaFoldDB" id="A0A0K1Q632"/>
<dbReference type="RefSeq" id="WP_146652344.1">
    <property type="nucleotide sequence ID" value="NZ_CP012333.1"/>
</dbReference>
<dbReference type="PROSITE" id="PS51819">
    <property type="entry name" value="VOC"/>
    <property type="match status" value="1"/>
</dbReference>
<dbReference type="InterPro" id="IPR029068">
    <property type="entry name" value="Glyas_Bleomycin-R_OHBP_Dase"/>
</dbReference>
<feature type="domain" description="VOC" evidence="1">
    <location>
        <begin position="2"/>
        <end position="124"/>
    </location>
</feature>
<evidence type="ECO:0000313" key="3">
    <source>
        <dbReference type="Proteomes" id="UP000064967"/>
    </source>
</evidence>
<dbReference type="InterPro" id="IPR050383">
    <property type="entry name" value="GlyoxalaseI/FosfomycinResist"/>
</dbReference>
<protein>
    <submittedName>
        <fullName evidence="2">Lactoylglutathione lyase</fullName>
    </submittedName>
</protein>
<evidence type="ECO:0000313" key="2">
    <source>
        <dbReference type="EMBL" id="AKV01193.1"/>
    </source>
</evidence>
<accession>A0A0K1Q632</accession>
<gene>
    <name evidence="2" type="ORF">AKJ09_07856</name>
</gene>
<dbReference type="PANTHER" id="PTHR21366">
    <property type="entry name" value="GLYOXALASE FAMILY PROTEIN"/>
    <property type="match status" value="1"/>
</dbReference>
<organism evidence="2 3">
    <name type="scientific">Labilithrix luteola</name>
    <dbReference type="NCBI Taxonomy" id="1391654"/>
    <lineage>
        <taxon>Bacteria</taxon>
        <taxon>Pseudomonadati</taxon>
        <taxon>Myxococcota</taxon>
        <taxon>Polyangia</taxon>
        <taxon>Polyangiales</taxon>
        <taxon>Labilitrichaceae</taxon>
        <taxon>Labilithrix</taxon>
    </lineage>
</organism>
<dbReference type="InterPro" id="IPR037523">
    <property type="entry name" value="VOC_core"/>
</dbReference>
<name>A0A0K1Q632_9BACT</name>
<dbReference type="GO" id="GO:0016829">
    <property type="term" value="F:lyase activity"/>
    <property type="evidence" value="ECO:0007669"/>
    <property type="project" value="UniProtKB-KW"/>
</dbReference>
<reference evidence="2 3" key="1">
    <citation type="submission" date="2015-08" db="EMBL/GenBank/DDBJ databases">
        <authorList>
            <person name="Babu N.S."/>
            <person name="Beckwith C.J."/>
            <person name="Beseler K.G."/>
            <person name="Brison A."/>
            <person name="Carone J.V."/>
            <person name="Caskin T.P."/>
            <person name="Diamond M."/>
            <person name="Durham M.E."/>
            <person name="Foxe J.M."/>
            <person name="Go M."/>
            <person name="Henderson B.A."/>
            <person name="Jones I.B."/>
            <person name="McGettigan J.A."/>
            <person name="Micheletti S.J."/>
            <person name="Nasrallah M.E."/>
            <person name="Ortiz D."/>
            <person name="Piller C.R."/>
            <person name="Privatt S.R."/>
            <person name="Schneider S.L."/>
            <person name="Sharp S."/>
            <person name="Smith T.C."/>
            <person name="Stanton J.D."/>
            <person name="Ullery H.E."/>
            <person name="Wilson R.J."/>
            <person name="Serrano M.G."/>
            <person name="Buck G."/>
            <person name="Lee V."/>
            <person name="Wang Y."/>
            <person name="Carvalho R."/>
            <person name="Voegtly L."/>
            <person name="Shi R."/>
            <person name="Duckworth R."/>
            <person name="Johnson A."/>
            <person name="Loviza R."/>
            <person name="Walstead R."/>
            <person name="Shah Z."/>
            <person name="Kiflezghi M."/>
            <person name="Wade K."/>
            <person name="Ball S.L."/>
            <person name="Bradley K.W."/>
            <person name="Asai D.J."/>
            <person name="Bowman C.A."/>
            <person name="Russell D.A."/>
            <person name="Pope W.H."/>
            <person name="Jacobs-Sera D."/>
            <person name="Hendrix R.W."/>
            <person name="Hatfull G.F."/>
        </authorList>
    </citation>
    <scope>NUCLEOTIDE SEQUENCE [LARGE SCALE GENOMIC DNA]</scope>
    <source>
        <strain evidence="2 3">DSM 27648</strain>
    </source>
</reference>
<keyword evidence="2" id="KW-0456">Lyase</keyword>
<sequence>MRLHHLALRTGDLERLERFYVDVLGLAVVARTPPRSVWLDAAGTLVMLERKNRDEPSVPEGSLELVAFAVDPEGHERLASRLREAGIAIEASTSYSVYFRDPDGRRVGLSSYPTPRTTVEAPAR</sequence>
<keyword evidence="3" id="KW-1185">Reference proteome</keyword>
<dbReference type="EMBL" id="CP012333">
    <property type="protein sequence ID" value="AKV01193.1"/>
    <property type="molecule type" value="Genomic_DNA"/>
</dbReference>
<evidence type="ECO:0000259" key="1">
    <source>
        <dbReference type="PROSITE" id="PS51819"/>
    </source>
</evidence>
<dbReference type="InterPro" id="IPR004360">
    <property type="entry name" value="Glyas_Fos-R_dOase_dom"/>
</dbReference>
<dbReference type="Proteomes" id="UP000064967">
    <property type="component" value="Chromosome"/>
</dbReference>